<dbReference type="PANTHER" id="PTHR12227:SF0">
    <property type="entry name" value="GLYCERATE KINASE"/>
    <property type="match status" value="1"/>
</dbReference>
<evidence type="ECO:0000259" key="2">
    <source>
        <dbReference type="Pfam" id="PF13660"/>
    </source>
</evidence>
<dbReference type="RefSeq" id="WP_265787239.1">
    <property type="nucleotide sequence ID" value="NZ_BAABRS010000001.1"/>
</dbReference>
<dbReference type="PANTHER" id="PTHR12227">
    <property type="entry name" value="GLYCERATE KINASE"/>
    <property type="match status" value="1"/>
</dbReference>
<accession>A0ABT3PV96</accession>
<gene>
    <name evidence="3" type="ORF">LQ318_02465</name>
</gene>
<keyword evidence="4" id="KW-1185">Reference proteome</keyword>
<proteinExistence type="predicted"/>
<protein>
    <submittedName>
        <fullName evidence="3">DUF4147 domain-containing protein</fullName>
    </submittedName>
</protein>
<sequence>MGDKNYLKDLFHRTLTACSPENAVREAVEIEGAKIKIRDHHFESDEYPVYVLAVGKASIPMFKSLDNIIGNRIIKSLIVTPNSPENCSADQIITANHPVPDEESIKAGRAAASFMESVPKNALIITLISGGTSSLMCNPAGAITLSDLRTTFDLLNQCGASISEINTVRKHCSQIKGGQLLRYLHQDVTLIDLIISDVPSNDPTFIGSGPTVGDPSTYQDAYHVLLEYQLWNKIPESVKSHIEKGLTGEVVETLSPEEETIKRHETEIISSAEQFTQQAADFASEDGYKCVLSDQPFNEDVESVASYITDKVLSNEDRDGNPAIFFFYGESRVVVTGEGKGGRNQELALRGALKIAGYNNLSWLSAGTDGVDGPTDAAGAIVDGQTITKARDKGVNPDEHLQNNDSYHFHKQMDTLLVTGPTGNNLMDVVFVIRN</sequence>
<name>A0ABT3PV96_9BACT</name>
<dbReference type="InterPro" id="IPR038614">
    <property type="entry name" value="GK_N_sf"/>
</dbReference>
<feature type="domain" description="MOFRL-associated" evidence="2">
    <location>
        <begin position="7"/>
        <end position="243"/>
    </location>
</feature>
<evidence type="ECO:0000313" key="3">
    <source>
        <dbReference type="EMBL" id="MCW9711756.1"/>
    </source>
</evidence>
<evidence type="ECO:0000313" key="4">
    <source>
        <dbReference type="Proteomes" id="UP001207337"/>
    </source>
</evidence>
<dbReference type="Pfam" id="PF13660">
    <property type="entry name" value="DUF4147"/>
    <property type="match status" value="1"/>
</dbReference>
<feature type="domain" description="MOFRL" evidence="1">
    <location>
        <begin position="327"/>
        <end position="428"/>
    </location>
</feature>
<dbReference type="InterPro" id="IPR025286">
    <property type="entry name" value="MOFRL_assoc_dom"/>
</dbReference>
<dbReference type="Gene3D" id="3.40.1480.10">
    <property type="entry name" value="MOFRL domain"/>
    <property type="match status" value="1"/>
</dbReference>
<dbReference type="Pfam" id="PF05161">
    <property type="entry name" value="MOFRL"/>
    <property type="match status" value="1"/>
</dbReference>
<evidence type="ECO:0000259" key="1">
    <source>
        <dbReference type="Pfam" id="PF05161"/>
    </source>
</evidence>
<reference evidence="3 4" key="1">
    <citation type="submission" date="2021-11" db="EMBL/GenBank/DDBJ databases">
        <title>Aliifidinibius sp. nov., a new bacterium isolated from saline soil.</title>
        <authorList>
            <person name="Galisteo C."/>
            <person name="De La Haba R."/>
            <person name="Sanchez-Porro C."/>
            <person name="Ventosa A."/>
        </authorList>
    </citation>
    <scope>NUCLEOTIDE SEQUENCE [LARGE SCALE GENOMIC DNA]</scope>
    <source>
        <strain evidence="3 4">KACC 190600</strain>
    </source>
</reference>
<dbReference type="SUPFAM" id="SSF82544">
    <property type="entry name" value="GckA/TtuD-like"/>
    <property type="match status" value="1"/>
</dbReference>
<organism evidence="3 4">
    <name type="scientific">Fodinibius salicampi</name>
    <dbReference type="NCBI Taxonomy" id="1920655"/>
    <lineage>
        <taxon>Bacteria</taxon>
        <taxon>Pseudomonadati</taxon>
        <taxon>Balneolota</taxon>
        <taxon>Balneolia</taxon>
        <taxon>Balneolales</taxon>
        <taxon>Balneolaceae</taxon>
        <taxon>Fodinibius</taxon>
    </lineage>
</organism>
<dbReference type="Gene3D" id="3.40.50.10180">
    <property type="entry name" value="Glycerate kinase, MOFRL-like N-terminal domain"/>
    <property type="match status" value="1"/>
</dbReference>
<dbReference type="Proteomes" id="UP001207337">
    <property type="component" value="Unassembled WGS sequence"/>
</dbReference>
<dbReference type="InterPro" id="IPR007835">
    <property type="entry name" value="MOFRL"/>
</dbReference>
<comment type="caution">
    <text evidence="3">The sequence shown here is derived from an EMBL/GenBank/DDBJ whole genome shotgun (WGS) entry which is preliminary data.</text>
</comment>
<dbReference type="InterPro" id="IPR039760">
    <property type="entry name" value="MOFRL_protein"/>
</dbReference>
<dbReference type="InterPro" id="IPR037035">
    <property type="entry name" value="GK-like_C_sf"/>
</dbReference>
<dbReference type="EMBL" id="JAJNDC010000001">
    <property type="protein sequence ID" value="MCW9711756.1"/>
    <property type="molecule type" value="Genomic_DNA"/>
</dbReference>